<dbReference type="InterPro" id="IPR004839">
    <property type="entry name" value="Aminotransferase_I/II_large"/>
</dbReference>
<dbReference type="CDD" id="cd00609">
    <property type="entry name" value="AAT_like"/>
    <property type="match status" value="1"/>
</dbReference>
<evidence type="ECO:0000256" key="1">
    <source>
        <dbReference type="ARBA" id="ARBA00005384"/>
    </source>
</evidence>
<evidence type="ECO:0000313" key="7">
    <source>
        <dbReference type="EMBL" id="MET2830060.1"/>
    </source>
</evidence>
<feature type="domain" description="HTH gntR-type" evidence="6">
    <location>
        <begin position="11"/>
        <end position="79"/>
    </location>
</feature>
<dbReference type="PROSITE" id="PS50949">
    <property type="entry name" value="HTH_GNTR"/>
    <property type="match status" value="1"/>
</dbReference>
<organism evidence="7 8">
    <name type="scientific">Mesorhizobium shangrilense</name>
    <dbReference type="NCBI Taxonomy" id="460060"/>
    <lineage>
        <taxon>Bacteria</taxon>
        <taxon>Pseudomonadati</taxon>
        <taxon>Pseudomonadota</taxon>
        <taxon>Alphaproteobacteria</taxon>
        <taxon>Hyphomicrobiales</taxon>
        <taxon>Phyllobacteriaceae</taxon>
        <taxon>Mesorhizobium</taxon>
    </lineage>
</organism>
<dbReference type="InterPro" id="IPR036388">
    <property type="entry name" value="WH-like_DNA-bd_sf"/>
</dbReference>
<dbReference type="SUPFAM" id="SSF53383">
    <property type="entry name" value="PLP-dependent transferases"/>
    <property type="match status" value="1"/>
</dbReference>
<dbReference type="EMBL" id="JBEWSZ010000001">
    <property type="protein sequence ID" value="MET2830060.1"/>
    <property type="molecule type" value="Genomic_DNA"/>
</dbReference>
<dbReference type="Gene3D" id="1.10.10.10">
    <property type="entry name" value="Winged helix-like DNA-binding domain superfamily/Winged helix DNA-binding domain"/>
    <property type="match status" value="1"/>
</dbReference>
<sequence>MWTPEILPASGPKYVALAHAIAEAARSGTLLPGTRLPPRRALAARLGMNLSTVSKAYDLAAEMGIVAGEVGRGTFVRMLSVPERMPWPQSGGVDALDMSSNFPFPSASNDELRLAFETLGSLPYSADLLRYHPNSAHPSHLAGGAAWVRNLGVETAPERLLITSGAIHGVFVSLLAVARPGDLVLLEELTSPAIIGACRALGLRIGAVPLDAGGLRPDVLEAMVKRERPRALVVVPNLQNPTLATMPVERRRQIVEIARRFGFILIEDDVYGPLLRQPDRPAPLAAMAPERTCFCTSLSKSVAPGLRIGYLLMPASLRADALNAIRVSTWMTSPLLGQIAANWILDGTAGRLCERQRAMTGRRQDIARQILGEFDIVTHDAALHLLLRLPEPWRSEQFSAHMQQQGVAVLPSSEMSADPGGRQNVVRLSLCTIDSETALQSALTVCRTVLRGG</sequence>
<keyword evidence="7" id="KW-0808">Transferase</keyword>
<keyword evidence="2" id="KW-0663">Pyridoxal phosphate</keyword>
<name>A0ABV2DJ37_9HYPH</name>
<dbReference type="InterPro" id="IPR015424">
    <property type="entry name" value="PyrdxlP-dep_Trfase"/>
</dbReference>
<dbReference type="GO" id="GO:0008483">
    <property type="term" value="F:transaminase activity"/>
    <property type="evidence" value="ECO:0007669"/>
    <property type="project" value="UniProtKB-KW"/>
</dbReference>
<dbReference type="RefSeq" id="WP_354461969.1">
    <property type="nucleotide sequence ID" value="NZ_JBEWSZ010000001.1"/>
</dbReference>
<keyword evidence="4" id="KW-0238">DNA-binding</keyword>
<evidence type="ECO:0000256" key="2">
    <source>
        <dbReference type="ARBA" id="ARBA00022898"/>
    </source>
</evidence>
<dbReference type="InterPro" id="IPR036390">
    <property type="entry name" value="WH_DNA-bd_sf"/>
</dbReference>
<dbReference type="InterPro" id="IPR000524">
    <property type="entry name" value="Tscrpt_reg_HTH_GntR"/>
</dbReference>
<evidence type="ECO:0000313" key="8">
    <source>
        <dbReference type="Proteomes" id="UP001548832"/>
    </source>
</evidence>
<evidence type="ECO:0000256" key="5">
    <source>
        <dbReference type="ARBA" id="ARBA00023163"/>
    </source>
</evidence>
<dbReference type="Gene3D" id="3.40.640.10">
    <property type="entry name" value="Type I PLP-dependent aspartate aminotransferase-like (Major domain)"/>
    <property type="match status" value="1"/>
</dbReference>
<keyword evidence="7" id="KW-0032">Aminotransferase</keyword>
<dbReference type="InterPro" id="IPR015421">
    <property type="entry name" value="PyrdxlP-dep_Trfase_major"/>
</dbReference>
<dbReference type="SUPFAM" id="SSF46785">
    <property type="entry name" value="Winged helix' DNA-binding domain"/>
    <property type="match status" value="1"/>
</dbReference>
<keyword evidence="5" id="KW-0804">Transcription</keyword>
<keyword evidence="3" id="KW-0805">Transcription regulation</keyword>
<dbReference type="InterPro" id="IPR051446">
    <property type="entry name" value="HTH_trans_reg/aminotransferase"/>
</dbReference>
<reference evidence="7 8" key="1">
    <citation type="submission" date="2024-06" db="EMBL/GenBank/DDBJ databases">
        <authorList>
            <person name="Kim D.-U."/>
        </authorList>
    </citation>
    <scope>NUCLEOTIDE SEQUENCE [LARGE SCALE GENOMIC DNA]</scope>
    <source>
        <strain evidence="7 8">KACC15460</strain>
    </source>
</reference>
<dbReference type="Pfam" id="PF00392">
    <property type="entry name" value="GntR"/>
    <property type="match status" value="1"/>
</dbReference>
<accession>A0ABV2DJ37</accession>
<evidence type="ECO:0000256" key="3">
    <source>
        <dbReference type="ARBA" id="ARBA00023015"/>
    </source>
</evidence>
<dbReference type="PANTHER" id="PTHR46577:SF1">
    <property type="entry name" value="HTH-TYPE TRANSCRIPTIONAL REGULATORY PROTEIN GABR"/>
    <property type="match status" value="1"/>
</dbReference>
<dbReference type="PANTHER" id="PTHR46577">
    <property type="entry name" value="HTH-TYPE TRANSCRIPTIONAL REGULATORY PROTEIN GABR"/>
    <property type="match status" value="1"/>
</dbReference>
<dbReference type="SMART" id="SM00345">
    <property type="entry name" value="HTH_GNTR"/>
    <property type="match status" value="1"/>
</dbReference>
<gene>
    <name evidence="7" type="ORF">ABVQ20_24075</name>
</gene>
<protein>
    <submittedName>
        <fullName evidence="7">PLP-dependent aminotransferase family protein</fullName>
    </submittedName>
</protein>
<dbReference type="CDD" id="cd07377">
    <property type="entry name" value="WHTH_GntR"/>
    <property type="match status" value="1"/>
</dbReference>
<dbReference type="Proteomes" id="UP001548832">
    <property type="component" value="Unassembled WGS sequence"/>
</dbReference>
<comment type="caution">
    <text evidence="7">The sequence shown here is derived from an EMBL/GenBank/DDBJ whole genome shotgun (WGS) entry which is preliminary data.</text>
</comment>
<evidence type="ECO:0000256" key="4">
    <source>
        <dbReference type="ARBA" id="ARBA00023125"/>
    </source>
</evidence>
<keyword evidence="8" id="KW-1185">Reference proteome</keyword>
<comment type="similarity">
    <text evidence="1">In the C-terminal section; belongs to the class-I pyridoxal-phosphate-dependent aminotransferase family.</text>
</comment>
<proteinExistence type="inferred from homology"/>
<evidence type="ECO:0000259" key="6">
    <source>
        <dbReference type="PROSITE" id="PS50949"/>
    </source>
</evidence>
<dbReference type="Pfam" id="PF00155">
    <property type="entry name" value="Aminotran_1_2"/>
    <property type="match status" value="1"/>
</dbReference>